<dbReference type="CDD" id="cd00067">
    <property type="entry name" value="GAL4"/>
    <property type="match status" value="1"/>
</dbReference>
<dbReference type="PROSITE" id="PS50048">
    <property type="entry name" value="ZN2_CY6_FUNGAL_2"/>
    <property type="match status" value="1"/>
</dbReference>
<protein>
    <recommendedName>
        <fullName evidence="3">Zn(2)-C6 fungal-type domain-containing protein</fullName>
    </recommendedName>
</protein>
<dbReference type="Pfam" id="PF11951">
    <property type="entry name" value="Fungal_trans_2"/>
    <property type="match status" value="1"/>
</dbReference>
<dbReference type="SMART" id="SM00066">
    <property type="entry name" value="GAL4"/>
    <property type="match status" value="1"/>
</dbReference>
<evidence type="ECO:0000256" key="1">
    <source>
        <dbReference type="ARBA" id="ARBA00004123"/>
    </source>
</evidence>
<dbReference type="GO" id="GO:0000981">
    <property type="term" value="F:DNA-binding transcription factor activity, RNA polymerase II-specific"/>
    <property type="evidence" value="ECO:0007669"/>
    <property type="project" value="InterPro"/>
</dbReference>
<dbReference type="PANTHER" id="PTHR37534">
    <property type="entry name" value="TRANSCRIPTIONAL ACTIVATOR PROTEIN UGA3"/>
    <property type="match status" value="1"/>
</dbReference>
<sequence length="500" mass="56016">MQVSRVAKRGCGTCRDRKILCDRGKPPCLQCTRSKRKCKGYGLRLSWPSAGDDRRGIVLNQQSWHEVTISDSFTSYEHLVRIYSRDVELHYHLTASLSARPTLRIPMPWNPSILEAGGPDLFQYFQSAASQSLAIFGHDPAHLGSILMRIGLTGNSPSSSAVVYALLAHSSLHRYGVQEQAFKLKISSLKALAAASTSELSATEAIQHVAAGMLLCSFEVHQSSCTSSQWTWYINGVKEVLRATCPRQYRKDKEVIALMDWVYYHNVMARFTMRHWSGEAAELPWNPSNVWPEGITQVPPSKTRMPVGDCVSRAEQSTLTTLHLLSELCDAVSTRPHFAAMTAEELEDYKSFLRVLDWRCRSNAIDPHSKETPGMTTVEELYRLATLVYLHRASGDALGQPARTQQYIDKGLILFSQLAACERQFPVFILGSEARTDEERAIVLDLVSRTEKKSSSRSLNHVKMLLQAVWAQDDLADGELDYWDKMSTIISCCSIVPSLV</sequence>
<dbReference type="InterPro" id="IPR001138">
    <property type="entry name" value="Zn2Cys6_DnaBD"/>
</dbReference>
<dbReference type="GO" id="GO:0000976">
    <property type="term" value="F:transcription cis-regulatory region binding"/>
    <property type="evidence" value="ECO:0007669"/>
    <property type="project" value="TreeGrafter"/>
</dbReference>
<dbReference type="OrthoDB" id="5130013at2759"/>
<dbReference type="GO" id="GO:0005634">
    <property type="term" value="C:nucleus"/>
    <property type="evidence" value="ECO:0007669"/>
    <property type="project" value="UniProtKB-SubCell"/>
</dbReference>
<name>A0A6G1IVP7_9PLEO</name>
<keyword evidence="5" id="KW-1185">Reference proteome</keyword>
<evidence type="ECO:0000313" key="5">
    <source>
        <dbReference type="Proteomes" id="UP000799291"/>
    </source>
</evidence>
<comment type="subcellular location">
    <subcellularLocation>
        <location evidence="1">Nucleus</location>
    </subcellularLocation>
</comment>
<dbReference type="InterPro" id="IPR021858">
    <property type="entry name" value="Fun_TF"/>
</dbReference>
<keyword evidence="2" id="KW-0539">Nucleus</keyword>
<feature type="domain" description="Zn(2)-C6 fungal-type" evidence="3">
    <location>
        <begin position="10"/>
        <end position="38"/>
    </location>
</feature>
<evidence type="ECO:0000313" key="4">
    <source>
        <dbReference type="EMBL" id="KAF2682327.1"/>
    </source>
</evidence>
<dbReference type="GO" id="GO:0008270">
    <property type="term" value="F:zinc ion binding"/>
    <property type="evidence" value="ECO:0007669"/>
    <property type="project" value="InterPro"/>
</dbReference>
<dbReference type="AlphaFoldDB" id="A0A6G1IVP7"/>
<dbReference type="Gene3D" id="4.10.240.10">
    <property type="entry name" value="Zn(2)-C6 fungal-type DNA-binding domain"/>
    <property type="match status" value="1"/>
</dbReference>
<proteinExistence type="predicted"/>
<dbReference type="GO" id="GO:0045944">
    <property type="term" value="P:positive regulation of transcription by RNA polymerase II"/>
    <property type="evidence" value="ECO:0007669"/>
    <property type="project" value="TreeGrafter"/>
</dbReference>
<gene>
    <name evidence="4" type="ORF">K458DRAFT_370106</name>
</gene>
<dbReference type="Proteomes" id="UP000799291">
    <property type="component" value="Unassembled WGS sequence"/>
</dbReference>
<dbReference type="InterPro" id="IPR036864">
    <property type="entry name" value="Zn2-C6_fun-type_DNA-bd_sf"/>
</dbReference>
<dbReference type="PROSITE" id="PS00463">
    <property type="entry name" value="ZN2_CY6_FUNGAL_1"/>
    <property type="match status" value="1"/>
</dbReference>
<dbReference type="SUPFAM" id="SSF57701">
    <property type="entry name" value="Zn2/Cys6 DNA-binding domain"/>
    <property type="match status" value="1"/>
</dbReference>
<reference evidence="4" key="1">
    <citation type="journal article" date="2020" name="Stud. Mycol.">
        <title>101 Dothideomycetes genomes: a test case for predicting lifestyles and emergence of pathogens.</title>
        <authorList>
            <person name="Haridas S."/>
            <person name="Albert R."/>
            <person name="Binder M."/>
            <person name="Bloem J."/>
            <person name="Labutti K."/>
            <person name="Salamov A."/>
            <person name="Andreopoulos B."/>
            <person name="Baker S."/>
            <person name="Barry K."/>
            <person name="Bills G."/>
            <person name="Bluhm B."/>
            <person name="Cannon C."/>
            <person name="Castanera R."/>
            <person name="Culley D."/>
            <person name="Daum C."/>
            <person name="Ezra D."/>
            <person name="Gonzalez J."/>
            <person name="Henrissat B."/>
            <person name="Kuo A."/>
            <person name="Liang C."/>
            <person name="Lipzen A."/>
            <person name="Lutzoni F."/>
            <person name="Magnuson J."/>
            <person name="Mondo S."/>
            <person name="Nolan M."/>
            <person name="Ohm R."/>
            <person name="Pangilinan J."/>
            <person name="Park H.-J."/>
            <person name="Ramirez L."/>
            <person name="Alfaro M."/>
            <person name="Sun H."/>
            <person name="Tritt A."/>
            <person name="Yoshinaga Y."/>
            <person name="Zwiers L.-H."/>
            <person name="Turgeon B."/>
            <person name="Goodwin S."/>
            <person name="Spatafora J."/>
            <person name="Crous P."/>
            <person name="Grigoriev I."/>
        </authorList>
    </citation>
    <scope>NUCLEOTIDE SEQUENCE</scope>
    <source>
        <strain evidence="4">CBS 122367</strain>
    </source>
</reference>
<dbReference type="Pfam" id="PF00172">
    <property type="entry name" value="Zn_clus"/>
    <property type="match status" value="1"/>
</dbReference>
<organism evidence="4 5">
    <name type="scientific">Lentithecium fluviatile CBS 122367</name>
    <dbReference type="NCBI Taxonomy" id="1168545"/>
    <lineage>
        <taxon>Eukaryota</taxon>
        <taxon>Fungi</taxon>
        <taxon>Dikarya</taxon>
        <taxon>Ascomycota</taxon>
        <taxon>Pezizomycotina</taxon>
        <taxon>Dothideomycetes</taxon>
        <taxon>Pleosporomycetidae</taxon>
        <taxon>Pleosporales</taxon>
        <taxon>Massarineae</taxon>
        <taxon>Lentitheciaceae</taxon>
        <taxon>Lentithecium</taxon>
    </lineage>
</organism>
<evidence type="ECO:0000256" key="2">
    <source>
        <dbReference type="ARBA" id="ARBA00023242"/>
    </source>
</evidence>
<evidence type="ECO:0000259" key="3">
    <source>
        <dbReference type="PROSITE" id="PS50048"/>
    </source>
</evidence>
<dbReference type="EMBL" id="MU005587">
    <property type="protein sequence ID" value="KAF2682327.1"/>
    <property type="molecule type" value="Genomic_DNA"/>
</dbReference>
<accession>A0A6G1IVP7</accession>
<dbReference type="PANTHER" id="PTHR37534:SF39">
    <property type="entry name" value="TRANSCRIPTION FACTOR DOMAIN-CONTAINING PROTEIN"/>
    <property type="match status" value="1"/>
</dbReference>